<evidence type="ECO:0000313" key="2">
    <source>
        <dbReference type="EMBL" id="QOS39426.1"/>
    </source>
</evidence>
<feature type="transmembrane region" description="Helical" evidence="1">
    <location>
        <begin position="107"/>
        <end position="125"/>
    </location>
</feature>
<organism evidence="2 3">
    <name type="scientific">Treponema rectale</name>
    <dbReference type="NCBI Taxonomy" id="744512"/>
    <lineage>
        <taxon>Bacteria</taxon>
        <taxon>Pseudomonadati</taxon>
        <taxon>Spirochaetota</taxon>
        <taxon>Spirochaetia</taxon>
        <taxon>Spirochaetales</taxon>
        <taxon>Treponemataceae</taxon>
        <taxon>Treponema</taxon>
    </lineage>
</organism>
<feature type="transmembrane region" description="Helical" evidence="1">
    <location>
        <begin position="137"/>
        <end position="160"/>
    </location>
</feature>
<sequence>MDEGIRRGINSHPHYYKQSRISQNRGPMRKSSVYRLAIDAMMAALYFVLAFLVNINIMPNVHVTPASIAIILVAVLYSPADAVMVAVVGELINQVAKYGITLTTPLWLVPVVLRALIISVVAYLYRRGDKHLEDNIPAYLATLAVAAVVTTIANTYVIYIDAMLFKYPSGLTLAQTILRLASGVLTAVVMSIVSIPVLKAVRRLNIGRAPTRSEALARKMAREQKEEPTTELTENN</sequence>
<keyword evidence="1" id="KW-0812">Transmembrane</keyword>
<feature type="transmembrane region" description="Helical" evidence="1">
    <location>
        <begin position="180"/>
        <end position="198"/>
    </location>
</feature>
<dbReference type="Proteomes" id="UP000593591">
    <property type="component" value="Chromosome"/>
</dbReference>
<feature type="transmembrane region" description="Helical" evidence="1">
    <location>
        <begin position="33"/>
        <end position="55"/>
    </location>
</feature>
<accession>A0A7M1XIL4</accession>
<dbReference type="InterPro" id="IPR009825">
    <property type="entry name" value="ECF_substrate-spec-like"/>
</dbReference>
<dbReference type="EMBL" id="CP031517">
    <property type="protein sequence ID" value="QOS39426.1"/>
    <property type="molecule type" value="Genomic_DNA"/>
</dbReference>
<keyword evidence="1" id="KW-1133">Transmembrane helix</keyword>
<keyword evidence="1" id="KW-0472">Membrane</keyword>
<evidence type="ECO:0000256" key="1">
    <source>
        <dbReference type="SAM" id="Phobius"/>
    </source>
</evidence>
<dbReference type="Pfam" id="PF07155">
    <property type="entry name" value="ECF-ribofla_trS"/>
    <property type="match status" value="1"/>
</dbReference>
<dbReference type="AlphaFoldDB" id="A0A7M1XIL4"/>
<dbReference type="Gene3D" id="1.10.1760.20">
    <property type="match status" value="1"/>
</dbReference>
<dbReference type="GO" id="GO:0016020">
    <property type="term" value="C:membrane"/>
    <property type="evidence" value="ECO:0007669"/>
    <property type="project" value="InterPro"/>
</dbReference>
<reference evidence="2 3" key="1">
    <citation type="submission" date="2018-08" db="EMBL/GenBank/DDBJ databases">
        <title>The first complete genome of Treponema rectale (CHPAT), a commensal spirochete of the bovine rectum.</title>
        <authorList>
            <person name="Staton G.J."/>
            <person name="Clegg S.R."/>
            <person name="Carter S.D."/>
            <person name="Radford A.D."/>
            <person name="Darby A."/>
            <person name="Hall N."/>
            <person name="Birtles R.J."/>
            <person name="Evans N.J."/>
        </authorList>
    </citation>
    <scope>NUCLEOTIDE SEQUENCE [LARGE SCALE GENOMIC DNA]</scope>
    <source>
        <strain evidence="2 3">CHPA</strain>
    </source>
</reference>
<protein>
    <submittedName>
        <fullName evidence="2">ECF transporter S component</fullName>
    </submittedName>
</protein>
<name>A0A7M1XIL4_9SPIR</name>
<proteinExistence type="predicted"/>
<gene>
    <name evidence="2" type="ORF">DYE49_02715</name>
</gene>
<feature type="transmembrane region" description="Helical" evidence="1">
    <location>
        <begin position="67"/>
        <end position="87"/>
    </location>
</feature>
<dbReference type="KEGG" id="trc:DYE49_02715"/>
<evidence type="ECO:0000313" key="3">
    <source>
        <dbReference type="Proteomes" id="UP000593591"/>
    </source>
</evidence>